<dbReference type="SUPFAM" id="SSF56214">
    <property type="entry name" value="4'-phosphopantetheinyl transferase"/>
    <property type="match status" value="1"/>
</dbReference>
<protein>
    <submittedName>
        <fullName evidence="1">Chemotaxis protein CheY</fullName>
    </submittedName>
</protein>
<dbReference type="InterPro" id="IPR037143">
    <property type="entry name" value="4-PPantetheinyl_Trfase_dom_sf"/>
</dbReference>
<organism evidence="1 2">
    <name type="scientific">Microbacterium alkaliflavum</name>
    <dbReference type="NCBI Taxonomy" id="3248839"/>
    <lineage>
        <taxon>Bacteria</taxon>
        <taxon>Bacillati</taxon>
        <taxon>Actinomycetota</taxon>
        <taxon>Actinomycetes</taxon>
        <taxon>Micrococcales</taxon>
        <taxon>Microbacteriaceae</taxon>
        <taxon>Microbacterium</taxon>
    </lineage>
</organism>
<gene>
    <name evidence="1" type="ORF">ACH3VR_03320</name>
</gene>
<comment type="caution">
    <text evidence="1">The sequence shown here is derived from an EMBL/GenBank/DDBJ whole genome shotgun (WGS) entry which is preliminary data.</text>
</comment>
<keyword evidence="2" id="KW-1185">Reference proteome</keyword>
<dbReference type="RefSeq" id="WP_396639323.1">
    <property type="nucleotide sequence ID" value="NZ_JBIQWL010000001.1"/>
</dbReference>
<sequence length="186" mass="18992">MAVRLAWRVIPDGMPRRTVAWELLASLLPDTARLSNPCPRCGGPHGPVRIEGAASVASVSYAGDVAVVAVADASEFERVGVDAEPESHPQRDAAGLQGVLGAGEASLRSWTRVEAALKADGRGLRVDPASVIVRGTSAGWIAEVPDGGAFEGFDADGPEGVLVSVAVRRISTTAGVAAAASRTATT</sequence>
<dbReference type="Proteomes" id="UP001610861">
    <property type="component" value="Unassembled WGS sequence"/>
</dbReference>
<dbReference type="EMBL" id="JBIQWL010000001">
    <property type="protein sequence ID" value="MFH8249384.1"/>
    <property type="molecule type" value="Genomic_DNA"/>
</dbReference>
<evidence type="ECO:0000313" key="1">
    <source>
        <dbReference type="EMBL" id="MFH8249384.1"/>
    </source>
</evidence>
<accession>A0ABW7Q3G6</accession>
<proteinExistence type="predicted"/>
<reference evidence="1 2" key="1">
    <citation type="submission" date="2024-09" db="EMBL/GenBank/DDBJ databases">
        <authorList>
            <person name="Pan X."/>
        </authorList>
    </citation>
    <scope>NUCLEOTIDE SEQUENCE [LARGE SCALE GENOMIC DNA]</scope>
    <source>
        <strain evidence="1 2">B2969</strain>
    </source>
</reference>
<evidence type="ECO:0000313" key="2">
    <source>
        <dbReference type="Proteomes" id="UP001610861"/>
    </source>
</evidence>
<name>A0ABW7Q3G6_9MICO</name>